<accession>A0ABX7N6A9</accession>
<evidence type="ECO:0000256" key="1">
    <source>
        <dbReference type="SAM" id="SignalP"/>
    </source>
</evidence>
<feature type="chain" id="PRO_5045659139" evidence="1">
    <location>
        <begin position="23"/>
        <end position="102"/>
    </location>
</feature>
<dbReference type="Proteomes" id="UP000663090">
    <property type="component" value="Chromosome"/>
</dbReference>
<evidence type="ECO:0000259" key="2">
    <source>
        <dbReference type="Pfam" id="PF13629"/>
    </source>
</evidence>
<organism evidence="3 4">
    <name type="scientific">Myxococcus landrumensis</name>
    <dbReference type="NCBI Taxonomy" id="2813577"/>
    <lineage>
        <taxon>Bacteria</taxon>
        <taxon>Pseudomonadati</taxon>
        <taxon>Myxococcota</taxon>
        <taxon>Myxococcia</taxon>
        <taxon>Myxococcales</taxon>
        <taxon>Cystobacterineae</taxon>
        <taxon>Myxococcaceae</taxon>
        <taxon>Myxococcus</taxon>
    </lineage>
</organism>
<dbReference type="EMBL" id="CP071091">
    <property type="protein sequence ID" value="QSQ11888.1"/>
    <property type="molecule type" value="Genomic_DNA"/>
</dbReference>
<evidence type="ECO:0000313" key="4">
    <source>
        <dbReference type="Proteomes" id="UP000663090"/>
    </source>
</evidence>
<protein>
    <submittedName>
        <fullName evidence="3">Pilus assembly protein N-terminal domain-containing protein</fullName>
    </submittedName>
</protein>
<evidence type="ECO:0000313" key="3">
    <source>
        <dbReference type="EMBL" id="QSQ11888.1"/>
    </source>
</evidence>
<sequence>MRNGLKGLALVASMLVGTSALAEERIELKVGEHHVLTVTGMNKVALGDINTAEVKTLGGGKLDIEGKEAGTTKLLVWSAGGKRQEFTVVVTQEGAKAAGETK</sequence>
<dbReference type="RefSeq" id="WP_206713627.1">
    <property type="nucleotide sequence ID" value="NZ_CP071091.1"/>
</dbReference>
<dbReference type="Pfam" id="PF13629">
    <property type="entry name" value="T2SS-T3SS_pil_N"/>
    <property type="match status" value="1"/>
</dbReference>
<keyword evidence="4" id="KW-1185">Reference proteome</keyword>
<keyword evidence="1" id="KW-0732">Signal</keyword>
<name>A0ABX7N6A9_9BACT</name>
<proteinExistence type="predicted"/>
<reference evidence="3 4" key="1">
    <citation type="submission" date="2021-02" db="EMBL/GenBank/DDBJ databases">
        <title>De Novo genome assembly of isolated myxobacteria.</title>
        <authorList>
            <person name="Stevens D.C."/>
        </authorList>
    </citation>
    <scope>NUCLEOTIDE SEQUENCE [LARGE SCALE GENOMIC DNA]</scope>
    <source>
        <strain evidence="3 4">SCHIC003</strain>
    </source>
</reference>
<gene>
    <name evidence="3" type="ORF">JY572_26305</name>
</gene>
<feature type="domain" description="Pilus formation protein N-terminal" evidence="2">
    <location>
        <begin position="23"/>
        <end position="91"/>
    </location>
</feature>
<dbReference type="InterPro" id="IPR032789">
    <property type="entry name" value="T2SS-T3SS_pil_N"/>
</dbReference>
<feature type="signal peptide" evidence="1">
    <location>
        <begin position="1"/>
        <end position="22"/>
    </location>
</feature>